<reference evidence="2" key="1">
    <citation type="journal article" date="2016" name="Front. Microbiol.">
        <title>Genome Sequence of the Piezophilic, Mesophilic Sulfate-Reducing Bacterium Desulfovibrio indicus J2T.</title>
        <authorList>
            <person name="Cao J."/>
            <person name="Maignien L."/>
            <person name="Shao Z."/>
            <person name="Alain K."/>
            <person name="Jebbar M."/>
        </authorList>
    </citation>
    <scope>NUCLEOTIDE SEQUENCE</scope>
    <source>
        <strain evidence="2">JCM 32048</strain>
    </source>
</reference>
<accession>A0AA37M6M0</accession>
<dbReference type="RefSeq" id="WP_238192520.1">
    <property type="nucleotide sequence ID" value="NZ_BPQJ01000025.1"/>
</dbReference>
<comment type="caution">
    <text evidence="2">The sequence shown here is derived from an EMBL/GenBank/DDBJ whole genome shotgun (WGS) entry which is preliminary data.</text>
</comment>
<protein>
    <submittedName>
        <fullName evidence="2">Uncharacterized protein</fullName>
    </submittedName>
</protein>
<evidence type="ECO:0000256" key="1">
    <source>
        <dbReference type="SAM" id="MobiDB-lite"/>
    </source>
</evidence>
<proteinExistence type="predicted"/>
<reference evidence="2" key="2">
    <citation type="submission" date="2021-08" db="EMBL/GenBank/DDBJ databases">
        <authorList>
            <person name="Tani A."/>
            <person name="Ola A."/>
            <person name="Ogura Y."/>
            <person name="Katsura K."/>
            <person name="Hayashi T."/>
        </authorList>
    </citation>
    <scope>NUCLEOTIDE SEQUENCE</scope>
    <source>
        <strain evidence="2">JCM 32048</strain>
    </source>
</reference>
<name>A0AA37M6M0_9HYPH</name>
<evidence type="ECO:0000313" key="3">
    <source>
        <dbReference type="Proteomes" id="UP001055286"/>
    </source>
</evidence>
<sequence>MTDDRIPIVETYRGVGIHAFQPRDRIEAMVKPAIDRVFGLSDPAALARYLGDPTHPPEARLFAKARIEALWQLAAESRELRPAVNIVEVRAMAAGLGSLHWIDPRHYGTVLQHSLEPGGRELPRRDPASAAEVERAKAARR</sequence>
<dbReference type="Proteomes" id="UP001055286">
    <property type="component" value="Unassembled WGS sequence"/>
</dbReference>
<feature type="region of interest" description="Disordered" evidence="1">
    <location>
        <begin position="116"/>
        <end position="141"/>
    </location>
</feature>
<organism evidence="2 3">
    <name type="scientific">Methylobacterium frigidaeris</name>
    <dbReference type="NCBI Taxonomy" id="2038277"/>
    <lineage>
        <taxon>Bacteria</taxon>
        <taxon>Pseudomonadati</taxon>
        <taxon>Pseudomonadota</taxon>
        <taxon>Alphaproteobacteria</taxon>
        <taxon>Hyphomicrobiales</taxon>
        <taxon>Methylobacteriaceae</taxon>
        <taxon>Methylobacterium</taxon>
    </lineage>
</organism>
<feature type="compositionally biased region" description="Basic and acidic residues" evidence="1">
    <location>
        <begin position="118"/>
        <end position="141"/>
    </location>
</feature>
<evidence type="ECO:0000313" key="2">
    <source>
        <dbReference type="EMBL" id="GJD64417.1"/>
    </source>
</evidence>
<dbReference type="EMBL" id="BPQJ01000025">
    <property type="protein sequence ID" value="GJD64417.1"/>
    <property type="molecule type" value="Genomic_DNA"/>
</dbReference>
<keyword evidence="3" id="KW-1185">Reference proteome</keyword>
<gene>
    <name evidence="2" type="ORF">MPEAHAMD_4599</name>
</gene>
<dbReference type="AlphaFoldDB" id="A0AA37M6M0"/>